<evidence type="ECO:0000313" key="2">
    <source>
        <dbReference type="EMBL" id="KAK7540081.1"/>
    </source>
</evidence>
<keyword evidence="3" id="KW-1185">Reference proteome</keyword>
<feature type="region of interest" description="Disordered" evidence="1">
    <location>
        <begin position="153"/>
        <end position="240"/>
    </location>
</feature>
<evidence type="ECO:0000313" key="3">
    <source>
        <dbReference type="Proteomes" id="UP001360953"/>
    </source>
</evidence>
<feature type="compositionally biased region" description="Basic and acidic residues" evidence="1">
    <location>
        <begin position="81"/>
        <end position="100"/>
    </location>
</feature>
<sequence>MGVPRKDCETGKLSVLASAAGGAADALAKGGSILSDKGNKRTFMKTVLSQTSKQASKQDTCSSCKTAVDARRRPLSMMDESSVKRLQQDVQVTKERREPATRPSLGPTSEQPEISNQVRHDCETAVEGVRCDGRSDSAGPSCWQVYSLRARRGQRVAAQQQRQGRGRHQGREARRGRGGSAQPSRGGIGAGAGGELLDDDKTGDGAMASLADQLTEPGAGSDFDLESSLPTPAPHPLNCP</sequence>
<gene>
    <name evidence="2" type="ORF">J3D65DRAFT_602075</name>
</gene>
<dbReference type="EMBL" id="JBBPEH010000004">
    <property type="protein sequence ID" value="KAK7540081.1"/>
    <property type="molecule type" value="Genomic_DNA"/>
</dbReference>
<protein>
    <submittedName>
        <fullName evidence="2">Uncharacterized protein</fullName>
    </submittedName>
</protein>
<comment type="caution">
    <text evidence="2">The sequence shown here is derived from an EMBL/GenBank/DDBJ whole genome shotgun (WGS) entry which is preliminary data.</text>
</comment>
<evidence type="ECO:0000256" key="1">
    <source>
        <dbReference type="SAM" id="MobiDB-lite"/>
    </source>
</evidence>
<dbReference type="Proteomes" id="UP001360953">
    <property type="component" value="Unassembled WGS sequence"/>
</dbReference>
<proteinExistence type="predicted"/>
<reference evidence="2 3" key="1">
    <citation type="submission" date="2024-04" db="EMBL/GenBank/DDBJ databases">
        <title>Phyllosticta paracitricarpa is synonymous to the EU quarantine fungus P. citricarpa based on phylogenomic analyses.</title>
        <authorList>
            <consortium name="Lawrence Berkeley National Laboratory"/>
            <person name="Van ingen-buijs V.A."/>
            <person name="Van westerhoven A.C."/>
            <person name="Haridas S."/>
            <person name="Skiadas P."/>
            <person name="Martin F."/>
            <person name="Groenewald J.Z."/>
            <person name="Crous P.W."/>
            <person name="Seidl M.F."/>
        </authorList>
    </citation>
    <scope>NUCLEOTIDE SEQUENCE [LARGE SCALE GENOMIC DNA]</scope>
    <source>
        <strain evidence="2 3">CPC 17464</strain>
    </source>
</reference>
<dbReference type="RefSeq" id="XP_066657352.1">
    <property type="nucleotide sequence ID" value="XM_066798089.1"/>
</dbReference>
<dbReference type="GeneID" id="92030995"/>
<feature type="compositionally biased region" description="Polar residues" evidence="1">
    <location>
        <begin position="106"/>
        <end position="117"/>
    </location>
</feature>
<feature type="compositionally biased region" description="Pro residues" evidence="1">
    <location>
        <begin position="231"/>
        <end position="240"/>
    </location>
</feature>
<feature type="region of interest" description="Disordered" evidence="1">
    <location>
        <begin position="72"/>
        <end position="119"/>
    </location>
</feature>
<accession>A0ABR1LY24</accession>
<name>A0ABR1LY24_9PEZI</name>
<organism evidence="2 3">
    <name type="scientific">Phyllosticta citribraziliensis</name>
    <dbReference type="NCBI Taxonomy" id="989973"/>
    <lineage>
        <taxon>Eukaryota</taxon>
        <taxon>Fungi</taxon>
        <taxon>Dikarya</taxon>
        <taxon>Ascomycota</taxon>
        <taxon>Pezizomycotina</taxon>
        <taxon>Dothideomycetes</taxon>
        <taxon>Dothideomycetes incertae sedis</taxon>
        <taxon>Botryosphaeriales</taxon>
        <taxon>Phyllostictaceae</taxon>
        <taxon>Phyllosticta</taxon>
    </lineage>
</organism>